<dbReference type="EMBL" id="NIOJ01000020">
    <property type="protein sequence ID" value="PNT99273.1"/>
    <property type="molecule type" value="Genomic_DNA"/>
</dbReference>
<accession>A0A2K2EVY1</accession>
<dbReference type="InterPro" id="IPR000515">
    <property type="entry name" value="MetI-like"/>
</dbReference>
<dbReference type="PANTHER" id="PTHR43496:SF1">
    <property type="entry name" value="POLYGALACTURONAN_RHAMNOGALACTURONAN TRANSPORT SYSTEM PERMEASE PROTEIN YTEP"/>
    <property type="match status" value="1"/>
</dbReference>
<dbReference type="Pfam" id="PF00528">
    <property type="entry name" value="BPD_transp_1"/>
    <property type="match status" value="1"/>
</dbReference>
<reference evidence="8" key="1">
    <citation type="submission" date="2017-06" db="EMBL/GenBank/DDBJ databases">
        <title>Investigating the central metabolism of Clostridium thermosuccinogenes.</title>
        <authorList>
            <person name="Koendjbiharie J.G."/>
            <person name="Van Kranenburg R."/>
            <person name="Vriesendorp B."/>
        </authorList>
    </citation>
    <scope>NUCLEOTIDE SEQUENCE [LARGE SCALE GENOMIC DNA]</scope>
    <source>
        <strain evidence="8">DSM 5806</strain>
    </source>
</reference>
<dbReference type="GO" id="GO:0005886">
    <property type="term" value="C:plasma membrane"/>
    <property type="evidence" value="ECO:0007669"/>
    <property type="project" value="UniProtKB-SubCell"/>
</dbReference>
<dbReference type="Gene3D" id="1.10.3720.10">
    <property type="entry name" value="MetI-like"/>
    <property type="match status" value="1"/>
</dbReference>
<organism evidence="7 8">
    <name type="scientific">Clostridium thermosuccinogenes</name>
    <dbReference type="NCBI Taxonomy" id="84032"/>
    <lineage>
        <taxon>Bacteria</taxon>
        <taxon>Bacillati</taxon>
        <taxon>Bacillota</taxon>
        <taxon>Clostridia</taxon>
        <taxon>Eubacteriales</taxon>
        <taxon>Clostridiaceae</taxon>
        <taxon>Clostridium</taxon>
    </lineage>
</organism>
<comment type="similarity">
    <text evidence="5">Belongs to the binding-protein-dependent transport system permease family.</text>
</comment>
<comment type="subcellular location">
    <subcellularLocation>
        <location evidence="5">Cell membrane</location>
        <topology evidence="5">Multi-pass membrane protein</topology>
    </subcellularLocation>
    <subcellularLocation>
        <location evidence="1">Membrane</location>
        <topology evidence="1">Multi-pass membrane protein</topology>
    </subcellularLocation>
</comment>
<feature type="domain" description="ABC transmembrane type-1" evidence="6">
    <location>
        <begin position="50"/>
        <end position="265"/>
    </location>
</feature>
<evidence type="ECO:0000313" key="8">
    <source>
        <dbReference type="Proteomes" id="UP000236151"/>
    </source>
</evidence>
<dbReference type="GO" id="GO:0055085">
    <property type="term" value="P:transmembrane transport"/>
    <property type="evidence" value="ECO:0007669"/>
    <property type="project" value="InterPro"/>
</dbReference>
<dbReference type="CDD" id="cd06261">
    <property type="entry name" value="TM_PBP2"/>
    <property type="match status" value="1"/>
</dbReference>
<feature type="transmembrane region" description="Helical" evidence="5">
    <location>
        <begin position="56"/>
        <end position="78"/>
    </location>
</feature>
<comment type="caution">
    <text evidence="7">The sequence shown here is derived from an EMBL/GenBank/DDBJ whole genome shotgun (WGS) entry which is preliminary data.</text>
</comment>
<evidence type="ECO:0000256" key="3">
    <source>
        <dbReference type="ARBA" id="ARBA00022989"/>
    </source>
</evidence>
<evidence type="ECO:0000256" key="5">
    <source>
        <dbReference type="RuleBase" id="RU363032"/>
    </source>
</evidence>
<gene>
    <name evidence="7" type="ORF">CDQ84_09120</name>
</gene>
<evidence type="ECO:0000256" key="2">
    <source>
        <dbReference type="ARBA" id="ARBA00022692"/>
    </source>
</evidence>
<dbReference type="PROSITE" id="PS50928">
    <property type="entry name" value="ABC_TM1"/>
    <property type="match status" value="1"/>
</dbReference>
<evidence type="ECO:0000256" key="1">
    <source>
        <dbReference type="ARBA" id="ARBA00004141"/>
    </source>
</evidence>
<feature type="transmembrane region" description="Helical" evidence="5">
    <location>
        <begin position="191"/>
        <end position="212"/>
    </location>
</feature>
<dbReference type="AlphaFoldDB" id="A0A2K2EVY1"/>
<proteinExistence type="inferred from homology"/>
<feature type="transmembrane region" description="Helical" evidence="5">
    <location>
        <begin position="90"/>
        <end position="110"/>
    </location>
</feature>
<keyword evidence="8" id="KW-1185">Reference proteome</keyword>
<sequence>MLIILNYIPMYGITLAFKDYVPSKGILGSPWVGLKYFERFFNSFSFSRILSNTLKISFASLIFGFPVPVIFALMLNQLRQEKFKRMIQTITYAPHFISTVVLVGMMMVFLSPRSGLINNIIQMLGGEPIFFMAKKEWFIPLYILSDIWQNTGWNTIIYLAALTSVNPELYEAAIVDGATKLQRIKHIDIPAILPTIVITLIFACGGIMNVGFEKVFLMQNSLNREVSDVIATYVFEQGLIRAQYSYSTAIGLFNTIVNIILLITVNKIAKKLTDTSLW</sequence>
<protein>
    <submittedName>
        <fullName evidence="7">Sugar ABC transporter permease</fullName>
    </submittedName>
</protein>
<keyword evidence="3 5" id="KW-1133">Transmembrane helix</keyword>
<evidence type="ECO:0000256" key="4">
    <source>
        <dbReference type="ARBA" id="ARBA00023136"/>
    </source>
</evidence>
<dbReference type="PANTHER" id="PTHR43496">
    <property type="entry name" value="PROTEIN LPLB"/>
    <property type="match status" value="1"/>
</dbReference>
<dbReference type="KEGG" id="cthd:CDO33_01890"/>
<feature type="transmembrane region" description="Helical" evidence="5">
    <location>
        <begin position="244"/>
        <end position="265"/>
    </location>
</feature>
<dbReference type="OrthoDB" id="384651at2"/>
<name>A0A2K2EVY1_9CLOT</name>
<keyword evidence="2 5" id="KW-0812">Transmembrane</keyword>
<dbReference type="Proteomes" id="UP000236151">
    <property type="component" value="Unassembled WGS sequence"/>
</dbReference>
<dbReference type="SUPFAM" id="SSF161098">
    <property type="entry name" value="MetI-like"/>
    <property type="match status" value="1"/>
</dbReference>
<keyword evidence="4 5" id="KW-0472">Membrane</keyword>
<evidence type="ECO:0000259" key="6">
    <source>
        <dbReference type="PROSITE" id="PS50928"/>
    </source>
</evidence>
<keyword evidence="5" id="KW-0813">Transport</keyword>
<dbReference type="InterPro" id="IPR035906">
    <property type="entry name" value="MetI-like_sf"/>
</dbReference>
<evidence type="ECO:0000313" key="7">
    <source>
        <dbReference type="EMBL" id="PNT99273.1"/>
    </source>
</evidence>